<evidence type="ECO:0000313" key="2">
    <source>
        <dbReference type="Proteomes" id="UP000477849"/>
    </source>
</evidence>
<comment type="caution">
    <text evidence="1">The sequence shown here is derived from an EMBL/GenBank/DDBJ whole genome shotgun (WGS) entry which is preliminary data.</text>
</comment>
<accession>A0A6M1S908</accession>
<protein>
    <submittedName>
        <fullName evidence="1">Uncharacterized protein</fullName>
    </submittedName>
</protein>
<organism evidence="1 2">
    <name type="scientific">Rhizobium daejeonense</name>
    <dbReference type="NCBI Taxonomy" id="240521"/>
    <lineage>
        <taxon>Bacteria</taxon>
        <taxon>Pseudomonadati</taxon>
        <taxon>Pseudomonadota</taxon>
        <taxon>Alphaproteobacteria</taxon>
        <taxon>Hyphomicrobiales</taxon>
        <taxon>Rhizobiaceae</taxon>
        <taxon>Rhizobium/Agrobacterium group</taxon>
        <taxon>Rhizobium</taxon>
    </lineage>
</organism>
<name>A0A6M1S908_9HYPH</name>
<dbReference type="RefSeq" id="WP_163897769.1">
    <property type="nucleotide sequence ID" value="NZ_CP048425.1"/>
</dbReference>
<evidence type="ECO:0000313" key="1">
    <source>
        <dbReference type="EMBL" id="NGO65927.1"/>
    </source>
</evidence>
<gene>
    <name evidence="1" type="ORF">G6N76_19835</name>
</gene>
<proteinExistence type="predicted"/>
<reference evidence="1 2" key="1">
    <citation type="submission" date="2020-02" db="EMBL/GenBank/DDBJ databases">
        <title>Genome sequence of the type strain CCBAU10050 of Rhizobium daejeonense.</title>
        <authorList>
            <person name="Gao J."/>
            <person name="Sun J."/>
        </authorList>
    </citation>
    <scope>NUCLEOTIDE SEQUENCE [LARGE SCALE GENOMIC DNA]</scope>
    <source>
        <strain evidence="1 2">CCBAU10050</strain>
    </source>
</reference>
<dbReference type="Proteomes" id="UP000477849">
    <property type="component" value="Unassembled WGS sequence"/>
</dbReference>
<sequence length="78" mass="8158">MSETPARAELPGSELFVSRAGGSVAFRKRPLWGGDKVTKSGSATASKVRTTIFDDVVGAGWFFGAAIPGYSPLPPMVD</sequence>
<keyword evidence="2" id="KW-1185">Reference proteome</keyword>
<dbReference type="EMBL" id="JAAKZH010000007">
    <property type="protein sequence ID" value="NGO65927.1"/>
    <property type="molecule type" value="Genomic_DNA"/>
</dbReference>
<dbReference type="AlphaFoldDB" id="A0A6M1S908"/>